<dbReference type="Proteomes" id="UP000280296">
    <property type="component" value="Unassembled WGS sequence"/>
</dbReference>
<dbReference type="CDD" id="cd16926">
    <property type="entry name" value="HATPase_MutL-MLH-PMS-like"/>
    <property type="match status" value="1"/>
</dbReference>
<sequence>MGVIRELPTSVVNQIAAGEVVERPASVVKELLENAIDAGATRVELAVERGGKDLIRVADDGCGIAREDLPLAFRPHATSKLREAEQLHHVRTLGFRGEALAAIAEVSRVRCQSRTAATEVGAELLIEGGVPAEIRDCGGPVGTVFEVRNLFFNTPVRRSFLKSDTTEAGHVAEMFTRIALAHPTLHLTFRSGSKTLYDLPPVTGLKDRVAVFFGRELAESLLWVESEVDGIHLWGYVAHPSQSRSSAKGQYLFVGGRYVRDRSLGHALSEAYRGLLMVGRVPVAFLHLELPPEEVDVNVHPTKVEVRFRDSQRIYGQLLRTVRQTFLTSDLHGRLQAPSSRPDPSPPGPLEGNALARGGSEDFALRPGPTDRQMVASWFPPPSTTGSPPSSSPIADLPRREEPEWAKALPPRPDPSTGPSLRFDEFGDPVSEAEPSPGSPTPTEPSTAEQTAPGTIEATASRGIEEGDLSRLPPRAIQVHDSYLIAETEDGMVVIDQHALHERILFEEFKDRVRLGGVESQRLLVPEPVELGADEAAEVLDRREVLARLGLEVEPFGGGTVLVGSVPAMLGAVSPSRLLRDLAEQLVGRPVPPSADAVLNDVLSLMACKAAVKAGQRLSPDEIAALLSRRHLVTDAHHCPHGRPTALVFTKQELEKQFGRV</sequence>
<feature type="region of interest" description="Disordered" evidence="6">
    <location>
        <begin position="330"/>
        <end position="455"/>
    </location>
</feature>
<dbReference type="InterPro" id="IPR014721">
    <property type="entry name" value="Ribsml_uS5_D2-typ_fold_subgr"/>
</dbReference>
<evidence type="ECO:0000256" key="3">
    <source>
        <dbReference type="ARBA" id="ARBA00022763"/>
    </source>
</evidence>
<evidence type="ECO:0000256" key="1">
    <source>
        <dbReference type="ARBA" id="ARBA00006082"/>
    </source>
</evidence>
<dbReference type="SUPFAM" id="SSF54211">
    <property type="entry name" value="Ribosomal protein S5 domain 2-like"/>
    <property type="match status" value="1"/>
</dbReference>
<dbReference type="InterPro" id="IPR036890">
    <property type="entry name" value="HATPase_C_sf"/>
</dbReference>
<dbReference type="Gene3D" id="3.30.1370.100">
    <property type="entry name" value="MutL, C-terminal domain, regulatory subdomain"/>
    <property type="match status" value="1"/>
</dbReference>
<dbReference type="InterPro" id="IPR038973">
    <property type="entry name" value="MutL/Mlh/Pms-like"/>
</dbReference>
<dbReference type="InterPro" id="IPR014790">
    <property type="entry name" value="MutL_C"/>
</dbReference>
<dbReference type="PROSITE" id="PS00058">
    <property type="entry name" value="DNA_MISMATCH_REPAIR_1"/>
    <property type="match status" value="1"/>
</dbReference>
<dbReference type="GO" id="GO:0032300">
    <property type="term" value="C:mismatch repair complex"/>
    <property type="evidence" value="ECO:0007669"/>
    <property type="project" value="InterPro"/>
</dbReference>
<comment type="function">
    <text evidence="5">This protein is involved in the repair of mismatches in DNA. It is required for dam-dependent methyl-directed DNA mismatch repair. May act as a 'molecular matchmaker', a protein that promotes the formation of a stable complex between two or more DNA-binding proteins in an ATP-dependent manner without itself being part of a final effector complex.</text>
</comment>
<dbReference type="EMBL" id="RYZH01000042">
    <property type="protein sequence ID" value="RUL85035.1"/>
    <property type="molecule type" value="Genomic_DNA"/>
</dbReference>
<dbReference type="CDD" id="cd00782">
    <property type="entry name" value="MutL_Trans"/>
    <property type="match status" value="1"/>
</dbReference>
<dbReference type="NCBIfam" id="TIGR00585">
    <property type="entry name" value="mutl"/>
    <property type="match status" value="1"/>
</dbReference>
<dbReference type="Pfam" id="PF08676">
    <property type="entry name" value="MutL_C"/>
    <property type="match status" value="1"/>
</dbReference>
<dbReference type="Gene3D" id="3.30.230.10">
    <property type="match status" value="1"/>
</dbReference>
<dbReference type="SUPFAM" id="SSF118116">
    <property type="entry name" value="DNA mismatch repair protein MutL"/>
    <property type="match status" value="1"/>
</dbReference>
<evidence type="ECO:0000313" key="10">
    <source>
        <dbReference type="Proteomes" id="UP000280296"/>
    </source>
</evidence>
<reference evidence="9 10" key="2">
    <citation type="submission" date="2019-01" db="EMBL/GenBank/DDBJ databases">
        <title>Tautonia sociabilis, a novel thermotolerant planctomycete of Isosphaeraceae family, isolated from a 4000 m deep subterranean habitat.</title>
        <authorList>
            <person name="Kovaleva O.L."/>
            <person name="Elcheninov A.G."/>
            <person name="Van Heerden E."/>
            <person name="Toshchakov S.V."/>
            <person name="Novikov A."/>
            <person name="Bonch-Osmolovskaya E.A."/>
            <person name="Kublanov I.V."/>
        </authorList>
    </citation>
    <scope>NUCLEOTIDE SEQUENCE [LARGE SCALE GENOMIC DNA]</scope>
    <source>
        <strain evidence="9 10">GM2012</strain>
    </source>
</reference>
<evidence type="ECO:0000256" key="6">
    <source>
        <dbReference type="SAM" id="MobiDB-lite"/>
    </source>
</evidence>
<dbReference type="Gene3D" id="3.30.1540.20">
    <property type="entry name" value="MutL, C-terminal domain, dimerisation subdomain"/>
    <property type="match status" value="1"/>
</dbReference>
<dbReference type="PANTHER" id="PTHR10073">
    <property type="entry name" value="DNA MISMATCH REPAIR PROTEIN MLH, PMS, MUTL"/>
    <property type="match status" value="1"/>
</dbReference>
<dbReference type="GO" id="GO:0016887">
    <property type="term" value="F:ATP hydrolysis activity"/>
    <property type="evidence" value="ECO:0007669"/>
    <property type="project" value="InterPro"/>
</dbReference>
<evidence type="ECO:0000259" key="8">
    <source>
        <dbReference type="SMART" id="SM01340"/>
    </source>
</evidence>
<keyword evidence="3 5" id="KW-0227">DNA damage</keyword>
<evidence type="ECO:0000259" key="7">
    <source>
        <dbReference type="SMART" id="SM00853"/>
    </source>
</evidence>
<organism evidence="9 10">
    <name type="scientific">Tautonia sociabilis</name>
    <dbReference type="NCBI Taxonomy" id="2080755"/>
    <lineage>
        <taxon>Bacteria</taxon>
        <taxon>Pseudomonadati</taxon>
        <taxon>Planctomycetota</taxon>
        <taxon>Planctomycetia</taxon>
        <taxon>Isosphaerales</taxon>
        <taxon>Isosphaeraceae</taxon>
        <taxon>Tautonia</taxon>
    </lineage>
</organism>
<keyword evidence="9" id="KW-0378">Hydrolase</keyword>
<gene>
    <name evidence="5 9" type="primary">mutL</name>
    <name evidence="9" type="ORF">TsocGM_19015</name>
</gene>
<keyword evidence="9" id="KW-0540">Nuclease</keyword>
<dbReference type="SUPFAM" id="SSF55874">
    <property type="entry name" value="ATPase domain of HSP90 chaperone/DNA topoisomerase II/histidine kinase"/>
    <property type="match status" value="1"/>
</dbReference>
<dbReference type="GO" id="GO:0030983">
    <property type="term" value="F:mismatched DNA binding"/>
    <property type="evidence" value="ECO:0007669"/>
    <property type="project" value="InterPro"/>
</dbReference>
<proteinExistence type="inferred from homology"/>
<dbReference type="GO" id="GO:0140664">
    <property type="term" value="F:ATP-dependent DNA damage sensor activity"/>
    <property type="evidence" value="ECO:0007669"/>
    <property type="project" value="InterPro"/>
</dbReference>
<accession>A0A432MFL5</accession>
<dbReference type="Pfam" id="PF01119">
    <property type="entry name" value="DNA_mis_repair"/>
    <property type="match status" value="1"/>
</dbReference>
<comment type="similarity">
    <text evidence="1 5">Belongs to the DNA mismatch repair MutL/HexB family.</text>
</comment>
<dbReference type="InterPro" id="IPR002099">
    <property type="entry name" value="MutL/Mlh/PMS"/>
</dbReference>
<dbReference type="GO" id="GO:0005524">
    <property type="term" value="F:ATP binding"/>
    <property type="evidence" value="ECO:0007669"/>
    <property type="project" value="InterPro"/>
</dbReference>
<dbReference type="HAMAP" id="MF_00149">
    <property type="entry name" value="DNA_mis_repair"/>
    <property type="match status" value="1"/>
</dbReference>
<dbReference type="OrthoDB" id="9763467at2"/>
<name>A0A432MFL5_9BACT</name>
<dbReference type="InterPro" id="IPR013507">
    <property type="entry name" value="DNA_mismatch_S5_2-like"/>
</dbReference>
<dbReference type="InterPro" id="IPR020568">
    <property type="entry name" value="Ribosomal_Su5_D2-typ_SF"/>
</dbReference>
<dbReference type="Gene3D" id="3.30.565.10">
    <property type="entry name" value="Histidine kinase-like ATPase, C-terminal domain"/>
    <property type="match status" value="1"/>
</dbReference>
<feature type="compositionally biased region" description="Low complexity" evidence="6">
    <location>
        <begin position="444"/>
        <end position="453"/>
    </location>
</feature>
<dbReference type="InterPro" id="IPR042121">
    <property type="entry name" value="MutL_C_regsub"/>
</dbReference>
<dbReference type="PANTHER" id="PTHR10073:SF12">
    <property type="entry name" value="DNA MISMATCH REPAIR PROTEIN MLH1"/>
    <property type="match status" value="1"/>
</dbReference>
<dbReference type="FunFam" id="3.30.565.10:FF:000003">
    <property type="entry name" value="DNA mismatch repair endonuclease MutL"/>
    <property type="match status" value="1"/>
</dbReference>
<dbReference type="InterPro" id="IPR037198">
    <property type="entry name" value="MutL_C_sf"/>
</dbReference>
<evidence type="ECO:0000256" key="4">
    <source>
        <dbReference type="ARBA" id="ARBA00023204"/>
    </source>
</evidence>
<evidence type="ECO:0000313" key="9">
    <source>
        <dbReference type="EMBL" id="RUL85035.1"/>
    </source>
</evidence>
<keyword evidence="10" id="KW-1185">Reference proteome</keyword>
<keyword evidence="9" id="KW-0255">Endonuclease</keyword>
<dbReference type="GO" id="GO:0006298">
    <property type="term" value="P:mismatch repair"/>
    <property type="evidence" value="ECO:0007669"/>
    <property type="project" value="UniProtKB-UniRule"/>
</dbReference>
<keyword evidence="4 5" id="KW-0234">DNA repair</keyword>
<evidence type="ECO:0000256" key="5">
    <source>
        <dbReference type="HAMAP-Rule" id="MF_00149"/>
    </source>
</evidence>
<dbReference type="InterPro" id="IPR020667">
    <property type="entry name" value="DNA_mismatch_repair_MutL"/>
</dbReference>
<dbReference type="InterPro" id="IPR014762">
    <property type="entry name" value="DNA_mismatch_repair_CS"/>
</dbReference>
<dbReference type="SMART" id="SM01340">
    <property type="entry name" value="DNA_mis_repair"/>
    <property type="match status" value="1"/>
</dbReference>
<feature type="domain" description="DNA mismatch repair protein S5" evidence="8">
    <location>
        <begin position="209"/>
        <end position="327"/>
    </location>
</feature>
<feature type="compositionally biased region" description="Low complexity" evidence="6">
    <location>
        <begin position="384"/>
        <end position="393"/>
    </location>
</feature>
<dbReference type="InterPro" id="IPR042120">
    <property type="entry name" value="MutL_C_dimsub"/>
</dbReference>
<feature type="domain" description="MutL C-terminal dimerisation" evidence="7">
    <location>
        <begin position="476"/>
        <end position="618"/>
    </location>
</feature>
<dbReference type="GO" id="GO:0004519">
    <property type="term" value="F:endonuclease activity"/>
    <property type="evidence" value="ECO:0007669"/>
    <property type="project" value="UniProtKB-KW"/>
</dbReference>
<protein>
    <recommendedName>
        <fullName evidence="2 5">DNA mismatch repair protein MutL</fullName>
    </recommendedName>
</protein>
<comment type="caution">
    <text evidence="9">The sequence shown here is derived from an EMBL/GenBank/DDBJ whole genome shotgun (WGS) entry which is preliminary data.</text>
</comment>
<dbReference type="SMART" id="SM00853">
    <property type="entry name" value="MutL_C"/>
    <property type="match status" value="1"/>
</dbReference>
<evidence type="ECO:0000256" key="2">
    <source>
        <dbReference type="ARBA" id="ARBA00021975"/>
    </source>
</evidence>
<reference evidence="9 10" key="1">
    <citation type="submission" date="2018-12" db="EMBL/GenBank/DDBJ databases">
        <authorList>
            <person name="Toschakov S.V."/>
        </authorList>
    </citation>
    <scope>NUCLEOTIDE SEQUENCE [LARGE SCALE GENOMIC DNA]</scope>
    <source>
        <strain evidence="9 10">GM2012</strain>
    </source>
</reference>
<dbReference type="RefSeq" id="WP_126727045.1">
    <property type="nucleotide sequence ID" value="NZ_RYZH01000042.1"/>
</dbReference>
<dbReference type="AlphaFoldDB" id="A0A432MFL5"/>
<dbReference type="Pfam" id="PF13589">
    <property type="entry name" value="HATPase_c_3"/>
    <property type="match status" value="1"/>
</dbReference>